<keyword evidence="1" id="KW-1133">Transmembrane helix</keyword>
<keyword evidence="3" id="KW-1185">Reference proteome</keyword>
<dbReference type="RefSeq" id="WP_105021804.1">
    <property type="nucleotide sequence ID" value="NZ_MSCM01000002.1"/>
</dbReference>
<dbReference type="AlphaFoldDB" id="A0A2S7WFV7"/>
<feature type="transmembrane region" description="Helical" evidence="1">
    <location>
        <begin position="240"/>
        <end position="261"/>
    </location>
</feature>
<name>A0A2S7WFV7_9FLAO</name>
<proteinExistence type="predicted"/>
<evidence type="ECO:0000313" key="3">
    <source>
        <dbReference type="Proteomes" id="UP000239068"/>
    </source>
</evidence>
<protein>
    <submittedName>
        <fullName evidence="2">Uncharacterized protein</fullName>
    </submittedName>
</protein>
<sequence>MKKRNKVTETNFSRLVDTELSAYIQKQDISYKEGHQKTAVKLSVMDFKKMVKTAKIRDFIGSLITDYQYLVDYTNSKLVGDVQKLRGQSHISDSNDEIINIDRKITQVDDKIAPLKGKFDDAGKRHRTVVRKWFYFFIPILILIATMELISNFDALDSLGGSKISSFGMAILTGICVYWYSHFIPDKIRKYGQGKPKRELLLFFLFLIPIVIVFYFFSMMRIQYMTALNQEMAEIYNTSPLVFTIVNAFAYTISTWIILAFKPTQEVILAYKKYLNDVKEIQKLETIREDLCQQKSAINPELREKLTDRFQILLLGKQTEDEIVTRMRGCFELFKMELYLKTNGTCEVLFTGDVEKDLPKLKLNYQNLNEKFPTNEK</sequence>
<dbReference type="OrthoDB" id="1415800at2"/>
<feature type="transmembrane region" description="Helical" evidence="1">
    <location>
        <begin position="163"/>
        <end position="180"/>
    </location>
</feature>
<reference evidence="2 3" key="1">
    <citation type="submission" date="2016-12" db="EMBL/GenBank/DDBJ databases">
        <title>Trade-off between light-utilization and light-protection in marine flavobacteria.</title>
        <authorList>
            <person name="Kumagai Y."/>
            <person name="Yoshizawa S."/>
            <person name="Kogure K."/>
            <person name="Iwasaki W."/>
        </authorList>
    </citation>
    <scope>NUCLEOTIDE SEQUENCE [LARGE SCALE GENOMIC DNA]</scope>
    <source>
        <strain evidence="2 3">ATCC 43844</strain>
    </source>
</reference>
<evidence type="ECO:0000256" key="1">
    <source>
        <dbReference type="SAM" id="Phobius"/>
    </source>
</evidence>
<feature type="transmembrane region" description="Helical" evidence="1">
    <location>
        <begin position="133"/>
        <end position="151"/>
    </location>
</feature>
<evidence type="ECO:0000313" key="2">
    <source>
        <dbReference type="EMBL" id="PQJ76495.1"/>
    </source>
</evidence>
<gene>
    <name evidence="2" type="ORF">BTO16_11355</name>
</gene>
<accession>A0A2S7WFV7</accession>
<dbReference type="Proteomes" id="UP000239068">
    <property type="component" value="Unassembled WGS sequence"/>
</dbReference>
<keyword evidence="1" id="KW-0472">Membrane</keyword>
<dbReference type="EMBL" id="MSCM01000002">
    <property type="protein sequence ID" value="PQJ76495.1"/>
    <property type="molecule type" value="Genomic_DNA"/>
</dbReference>
<feature type="transmembrane region" description="Helical" evidence="1">
    <location>
        <begin position="200"/>
        <end position="220"/>
    </location>
</feature>
<organism evidence="2 3">
    <name type="scientific">Polaribacter glomeratus</name>
    <dbReference type="NCBI Taxonomy" id="102"/>
    <lineage>
        <taxon>Bacteria</taxon>
        <taxon>Pseudomonadati</taxon>
        <taxon>Bacteroidota</taxon>
        <taxon>Flavobacteriia</taxon>
        <taxon>Flavobacteriales</taxon>
        <taxon>Flavobacteriaceae</taxon>
    </lineage>
</organism>
<comment type="caution">
    <text evidence="2">The sequence shown here is derived from an EMBL/GenBank/DDBJ whole genome shotgun (WGS) entry which is preliminary data.</text>
</comment>
<keyword evidence="1" id="KW-0812">Transmembrane</keyword>